<evidence type="ECO:0000313" key="2">
    <source>
        <dbReference type="EMBL" id="KAL1403379.1"/>
    </source>
</evidence>
<evidence type="ECO:0000313" key="3">
    <source>
        <dbReference type="Proteomes" id="UP001562425"/>
    </source>
</evidence>
<reference evidence="2 3" key="1">
    <citation type="submission" date="2024-05" db="EMBL/GenBank/DDBJ databases">
        <title>Culex pipiens pipiens assembly and annotation.</title>
        <authorList>
            <person name="Alout H."/>
            <person name="Durand T."/>
        </authorList>
    </citation>
    <scope>NUCLEOTIDE SEQUENCE [LARGE SCALE GENOMIC DNA]</scope>
    <source>
        <strain evidence="2">HA-2024</strain>
        <tissue evidence="2">Whole body</tissue>
    </source>
</reference>
<dbReference type="Proteomes" id="UP001562425">
    <property type="component" value="Unassembled WGS sequence"/>
</dbReference>
<keyword evidence="3" id="KW-1185">Reference proteome</keyword>
<keyword evidence="1" id="KW-0472">Membrane</keyword>
<protein>
    <submittedName>
        <fullName evidence="2">Uncharacterized protein</fullName>
    </submittedName>
</protein>
<evidence type="ECO:0000256" key="1">
    <source>
        <dbReference type="SAM" id="Phobius"/>
    </source>
</evidence>
<proteinExistence type="predicted"/>
<keyword evidence="1" id="KW-0812">Transmembrane</keyword>
<feature type="transmembrane region" description="Helical" evidence="1">
    <location>
        <begin position="184"/>
        <end position="206"/>
    </location>
</feature>
<organism evidence="2 3">
    <name type="scientific">Culex pipiens pipiens</name>
    <name type="common">Northern house mosquito</name>
    <dbReference type="NCBI Taxonomy" id="38569"/>
    <lineage>
        <taxon>Eukaryota</taxon>
        <taxon>Metazoa</taxon>
        <taxon>Ecdysozoa</taxon>
        <taxon>Arthropoda</taxon>
        <taxon>Hexapoda</taxon>
        <taxon>Insecta</taxon>
        <taxon>Pterygota</taxon>
        <taxon>Neoptera</taxon>
        <taxon>Endopterygota</taxon>
        <taxon>Diptera</taxon>
        <taxon>Nematocera</taxon>
        <taxon>Culicoidea</taxon>
        <taxon>Culicidae</taxon>
        <taxon>Culicinae</taxon>
        <taxon>Culicini</taxon>
        <taxon>Culex</taxon>
        <taxon>Culex</taxon>
    </lineage>
</organism>
<gene>
    <name evidence="2" type="ORF">pipiens_001794</name>
</gene>
<comment type="caution">
    <text evidence="2">The sequence shown here is derived from an EMBL/GenBank/DDBJ whole genome shotgun (WGS) entry which is preliminary data.</text>
</comment>
<sequence>MRFHPYGIESCQVYRIAKIAEFDSYFGPPTAKVATGVVAPILEVVVVKISNRVAFLETRCPALDGGHYCMHYMLAQRRAGRPVWIKQLTEGEVEFKGFHHNWLKTRLYLDHSRRWLIVQVCNLEPIWLEITNRSLEYSLLKCARQDFDGHLRSRVCDSRIKFAKLATRVHRGKIFYPRTYARQFAVKLVIIAACTYVYVFGVNGLLKKVVKKAA</sequence>
<dbReference type="AlphaFoldDB" id="A0ABD1DYL3"/>
<name>A0ABD1DYL3_CULPP</name>
<accession>A0ABD1DYL3</accession>
<keyword evidence="1" id="KW-1133">Transmembrane helix</keyword>
<dbReference type="EMBL" id="JBEHCU010001672">
    <property type="protein sequence ID" value="KAL1403379.1"/>
    <property type="molecule type" value="Genomic_DNA"/>
</dbReference>